<reference evidence="2 3" key="1">
    <citation type="submission" date="2022-01" db="EMBL/GenBank/DDBJ databases">
        <title>A chromosomal length assembly of Cordylochernes scorpioides.</title>
        <authorList>
            <person name="Zeh D."/>
            <person name="Zeh J."/>
        </authorList>
    </citation>
    <scope>NUCLEOTIDE SEQUENCE [LARGE SCALE GENOMIC DNA]</scope>
    <source>
        <strain evidence="2">IN4F17</strain>
        <tissue evidence="2">Whole Body</tissue>
    </source>
</reference>
<accession>A0ABY6KGL6</accession>
<evidence type="ECO:0000313" key="3">
    <source>
        <dbReference type="Proteomes" id="UP001235939"/>
    </source>
</evidence>
<protein>
    <submittedName>
        <fullName evidence="2">Uncharacterized protein</fullName>
    </submittedName>
</protein>
<dbReference type="EMBL" id="CP092867">
    <property type="protein sequence ID" value="UYV67992.1"/>
    <property type="molecule type" value="Genomic_DNA"/>
</dbReference>
<keyword evidence="3" id="KW-1185">Reference proteome</keyword>
<organism evidence="2 3">
    <name type="scientific">Cordylochernes scorpioides</name>
    <dbReference type="NCBI Taxonomy" id="51811"/>
    <lineage>
        <taxon>Eukaryota</taxon>
        <taxon>Metazoa</taxon>
        <taxon>Ecdysozoa</taxon>
        <taxon>Arthropoda</taxon>
        <taxon>Chelicerata</taxon>
        <taxon>Arachnida</taxon>
        <taxon>Pseudoscorpiones</taxon>
        <taxon>Cheliferoidea</taxon>
        <taxon>Chernetidae</taxon>
        <taxon>Cordylochernes</taxon>
    </lineage>
</organism>
<proteinExistence type="predicted"/>
<name>A0ABY6KGL6_9ARAC</name>
<gene>
    <name evidence="2" type="ORF">LAZ67_5002734</name>
</gene>
<evidence type="ECO:0000313" key="2">
    <source>
        <dbReference type="EMBL" id="UYV67992.1"/>
    </source>
</evidence>
<sequence>MKLTSVAKATIYKYHLCLEVANKRRLCKSGHCKKQAYANWAERMEASDKELALESEMDWKIPKSNKRKGRESPTQPTKVAKADAIAARPSLQPRR</sequence>
<feature type="region of interest" description="Disordered" evidence="1">
    <location>
        <begin position="57"/>
        <end position="95"/>
    </location>
</feature>
<dbReference type="Proteomes" id="UP001235939">
    <property type="component" value="Chromosome 05"/>
</dbReference>
<evidence type="ECO:0000256" key="1">
    <source>
        <dbReference type="SAM" id="MobiDB-lite"/>
    </source>
</evidence>